<dbReference type="EC" id="4.2.1.10" evidence="5"/>
<evidence type="ECO:0000256" key="5">
    <source>
        <dbReference type="HAMAP-Rule" id="MF_00214"/>
    </source>
</evidence>
<feature type="active site" description="Schiff-base intermediate with substrate" evidence="5">
    <location>
        <position position="166"/>
    </location>
</feature>
<comment type="function">
    <text evidence="5">Involved in the third step of the chorismate pathway, which leads to the biosynthesis of aromatic amino acids. Catalyzes the cis-dehydration of 3-dehydroquinate (DHQ) and introduces the first double bond of the aromatic ring to yield 3-dehydroshikimate.</text>
</comment>
<dbReference type="HAMAP" id="MF_00214">
    <property type="entry name" value="AroD"/>
    <property type="match status" value="1"/>
</dbReference>
<keyword evidence="3 5" id="KW-0456">Lyase</keyword>
<dbReference type="PANTHER" id="PTHR43699">
    <property type="entry name" value="3-DEHYDROQUINATE DEHYDRATASE"/>
    <property type="match status" value="1"/>
</dbReference>
<feature type="binding site" evidence="5">
    <location>
        <position position="227"/>
    </location>
    <ligand>
        <name>3-dehydroquinate</name>
        <dbReference type="ChEBI" id="CHEBI:32364"/>
    </ligand>
</feature>
<evidence type="ECO:0000256" key="3">
    <source>
        <dbReference type="ARBA" id="ARBA00023239"/>
    </source>
</evidence>
<feature type="binding site" evidence="5">
    <location>
        <begin position="42"/>
        <end position="44"/>
    </location>
    <ligand>
        <name>3-dehydroquinate</name>
        <dbReference type="ChEBI" id="CHEBI:32364"/>
    </ligand>
</feature>
<evidence type="ECO:0000256" key="4">
    <source>
        <dbReference type="ARBA" id="ARBA00023270"/>
    </source>
</evidence>
<comment type="pathway">
    <text evidence="5">Metabolic intermediate biosynthesis; chorismate biosynthesis; chorismate from D-erythrose 4-phosphate and phosphoenolpyruvate: step 3/7.</text>
</comment>
<dbReference type="InterPro" id="IPR050146">
    <property type="entry name" value="Type-I_3-dehydroquinase"/>
</dbReference>
<comment type="caution">
    <text evidence="5">Lacks conserved residue(s) required for the propagation of feature annotation.</text>
</comment>
<feature type="binding site" evidence="5">
    <location>
        <position position="231"/>
    </location>
    <ligand>
        <name>3-dehydroquinate</name>
        <dbReference type="ChEBI" id="CHEBI:32364"/>
    </ligand>
</feature>
<comment type="similarity">
    <text evidence="5">Belongs to the type-I 3-dehydroquinase family.</text>
</comment>
<feature type="active site" description="Proton donor/acceptor" evidence="5">
    <location>
        <position position="139"/>
    </location>
</feature>
<dbReference type="GO" id="GO:0003855">
    <property type="term" value="F:3-dehydroquinate dehydratase activity"/>
    <property type="evidence" value="ECO:0007669"/>
    <property type="project" value="UniProtKB-EC"/>
</dbReference>
<dbReference type="NCBIfam" id="TIGR01093">
    <property type="entry name" value="aroD"/>
    <property type="match status" value="1"/>
</dbReference>
<feature type="binding site" evidence="5">
    <location>
        <position position="77"/>
    </location>
    <ligand>
        <name>3-dehydroquinate</name>
        <dbReference type="ChEBI" id="CHEBI:32364"/>
    </ligand>
</feature>
<evidence type="ECO:0000256" key="1">
    <source>
        <dbReference type="ARBA" id="ARBA00001864"/>
    </source>
</evidence>
<dbReference type="CDD" id="cd00502">
    <property type="entry name" value="DHQase_I"/>
    <property type="match status" value="1"/>
</dbReference>
<comment type="subunit">
    <text evidence="5">Homodimer.</text>
</comment>
<accession>A0ABY5JT14</accession>
<evidence type="ECO:0000313" key="6">
    <source>
        <dbReference type="EMBL" id="UUI02929.1"/>
    </source>
</evidence>
<dbReference type="EMBL" id="CP101914">
    <property type="protein sequence ID" value="UUI02929.1"/>
    <property type="molecule type" value="Genomic_DNA"/>
</dbReference>
<dbReference type="PANTHER" id="PTHR43699:SF1">
    <property type="entry name" value="3-DEHYDROQUINATE DEHYDRATASE"/>
    <property type="match status" value="1"/>
</dbReference>
<dbReference type="Proteomes" id="UP001059773">
    <property type="component" value="Chromosome"/>
</dbReference>
<dbReference type="InterPro" id="IPR013785">
    <property type="entry name" value="Aldolase_TIM"/>
</dbReference>
<keyword evidence="7" id="KW-1185">Reference proteome</keyword>
<reference evidence="6" key="1">
    <citation type="submission" date="2022-07" db="EMBL/GenBank/DDBJ databases">
        <title>FELIX.</title>
        <authorList>
            <person name="Wan K.H."/>
            <person name="Park S."/>
            <person name="Lawrence Q."/>
            <person name="Eichenberger J.P."/>
            <person name="Booth B.W."/>
            <person name="Piaggio A.J."/>
            <person name="Chandler J.C."/>
            <person name="Franklin A.B."/>
            <person name="Celniker S.E."/>
        </authorList>
    </citation>
    <scope>NUCLEOTIDE SEQUENCE</scope>
    <source>
        <strain evidence="6">QA-1986 374</strain>
    </source>
</reference>
<dbReference type="Pfam" id="PF01487">
    <property type="entry name" value="DHquinase_I"/>
    <property type="match status" value="1"/>
</dbReference>
<proteinExistence type="inferred from homology"/>
<dbReference type="RefSeq" id="WP_256708118.1">
    <property type="nucleotide sequence ID" value="NZ_CP101914.1"/>
</dbReference>
<sequence length="252" mass="27955">MTIKSFEGKKAPYICTPLTGKTKEDVLNQVENVIQQSPDLIEWRADFFTGLGSTDAVVELIEEIKHKTEIPLLFTIRSVNEGGEVISLNEEEKVQLIQEICRKTTVELVDYETANETNYVKEVCKAAKDNKKQIILSYHNFSMTPDNAEIEERAKKAEALGADIVKFAVMPEEKADVLRLLEVTKKIDNALQVPVVSMSMGDIGGLSRIIGWAYGSIITFGVGVESSAPGQIPAGKLRQAIKQTQELIPSWE</sequence>
<dbReference type="InterPro" id="IPR001381">
    <property type="entry name" value="DHquinase_I"/>
</dbReference>
<feature type="binding site" evidence="5">
    <location>
        <position position="208"/>
    </location>
    <ligand>
        <name>3-dehydroquinate</name>
        <dbReference type="ChEBI" id="CHEBI:32364"/>
    </ligand>
</feature>
<organism evidence="6 7">
    <name type="scientific">Oceanobacillus jeddahense</name>
    <dbReference type="NCBI Taxonomy" id="1462527"/>
    <lineage>
        <taxon>Bacteria</taxon>
        <taxon>Bacillati</taxon>
        <taxon>Bacillota</taxon>
        <taxon>Bacilli</taxon>
        <taxon>Bacillales</taxon>
        <taxon>Bacillaceae</taxon>
        <taxon>Oceanobacillus</taxon>
    </lineage>
</organism>
<dbReference type="SUPFAM" id="SSF51569">
    <property type="entry name" value="Aldolase"/>
    <property type="match status" value="1"/>
</dbReference>
<protein>
    <recommendedName>
        <fullName evidence="5">3-dehydroquinate dehydratase</fullName>
        <shortName evidence="5">3-dehydroquinase</shortName>
        <ecNumber evidence="5">4.2.1.10</ecNumber>
    </recommendedName>
    <alternativeName>
        <fullName evidence="5">Type I DHQase</fullName>
    </alternativeName>
    <alternativeName>
        <fullName evidence="5">Type I dehydroquinase</fullName>
        <shortName evidence="5">DHQ1</shortName>
    </alternativeName>
</protein>
<dbReference type="Gene3D" id="3.20.20.70">
    <property type="entry name" value="Aldolase class I"/>
    <property type="match status" value="1"/>
</dbReference>
<keyword evidence="5" id="KW-0028">Amino-acid biosynthesis</keyword>
<keyword evidence="2 5" id="KW-0057">Aromatic amino acid biosynthesis</keyword>
<evidence type="ECO:0000256" key="2">
    <source>
        <dbReference type="ARBA" id="ARBA00023141"/>
    </source>
</evidence>
<evidence type="ECO:0000313" key="7">
    <source>
        <dbReference type="Proteomes" id="UP001059773"/>
    </source>
</evidence>
<gene>
    <name evidence="5 6" type="primary">aroD</name>
    <name evidence="6" type="ORF">NP439_23340</name>
</gene>
<keyword evidence="4 5" id="KW-0704">Schiff base</keyword>
<name>A0ABY5JT14_9BACI</name>
<comment type="catalytic activity">
    <reaction evidence="1 5">
        <text>3-dehydroquinate = 3-dehydroshikimate + H2O</text>
        <dbReference type="Rhea" id="RHEA:21096"/>
        <dbReference type="ChEBI" id="CHEBI:15377"/>
        <dbReference type="ChEBI" id="CHEBI:16630"/>
        <dbReference type="ChEBI" id="CHEBI:32364"/>
        <dbReference type="EC" id="4.2.1.10"/>
    </reaction>
</comment>